<dbReference type="InterPro" id="IPR036291">
    <property type="entry name" value="NAD(P)-bd_dom_sf"/>
</dbReference>
<evidence type="ECO:0000313" key="2">
    <source>
        <dbReference type="EMBL" id="MDJ1135149.1"/>
    </source>
</evidence>
<dbReference type="Gene3D" id="3.40.50.720">
    <property type="entry name" value="NAD(P)-binding Rossmann-like Domain"/>
    <property type="match status" value="1"/>
</dbReference>
<dbReference type="SUPFAM" id="SSF51735">
    <property type="entry name" value="NAD(P)-binding Rossmann-fold domains"/>
    <property type="match status" value="1"/>
</dbReference>
<dbReference type="InterPro" id="IPR002347">
    <property type="entry name" value="SDR_fam"/>
</dbReference>
<evidence type="ECO:0000256" key="1">
    <source>
        <dbReference type="SAM" id="MobiDB-lite"/>
    </source>
</evidence>
<proteinExistence type="predicted"/>
<gene>
    <name evidence="2" type="ORF">NMN56_024950</name>
</gene>
<dbReference type="EMBL" id="JANCPR020000026">
    <property type="protein sequence ID" value="MDJ1135149.1"/>
    <property type="molecule type" value="Genomic_DNA"/>
</dbReference>
<protein>
    <submittedName>
        <fullName evidence="2">SDR family NAD(P)-dependent oxidoreductase</fullName>
    </submittedName>
</protein>
<reference evidence="2 3" key="1">
    <citation type="submission" date="2023-05" db="EMBL/GenBank/DDBJ databases">
        <title>Streptantibioticus silvisoli sp. nov., acidotolerant actinomycetes 1 from pine litter.</title>
        <authorList>
            <person name="Swiecimska M."/>
            <person name="Golinska P."/>
            <person name="Sangal V."/>
            <person name="Wachnowicz B."/>
            <person name="Goodfellow M."/>
        </authorList>
    </citation>
    <scope>NUCLEOTIDE SEQUENCE [LARGE SCALE GENOMIC DNA]</scope>
    <source>
        <strain evidence="2 3">DSM 42109</strain>
    </source>
</reference>
<comment type="caution">
    <text evidence="2">The sequence shown here is derived from an EMBL/GenBank/DDBJ whole genome shotgun (WGS) entry which is preliminary data.</text>
</comment>
<dbReference type="Pfam" id="PF00106">
    <property type="entry name" value="adh_short"/>
    <property type="match status" value="1"/>
</dbReference>
<organism evidence="2 3">
    <name type="scientific">Streptomyces iconiensis</name>
    <dbReference type="NCBI Taxonomy" id="1384038"/>
    <lineage>
        <taxon>Bacteria</taxon>
        <taxon>Bacillati</taxon>
        <taxon>Actinomycetota</taxon>
        <taxon>Actinomycetes</taxon>
        <taxon>Kitasatosporales</taxon>
        <taxon>Streptomycetaceae</taxon>
        <taxon>Streptomyces</taxon>
    </lineage>
</organism>
<keyword evidence="3" id="KW-1185">Reference proteome</keyword>
<feature type="region of interest" description="Disordered" evidence="1">
    <location>
        <begin position="111"/>
        <end position="135"/>
    </location>
</feature>
<dbReference type="Proteomes" id="UP001214441">
    <property type="component" value="Unassembled WGS sequence"/>
</dbReference>
<dbReference type="RefSeq" id="WP_274043241.1">
    <property type="nucleotide sequence ID" value="NZ_JANCPR020000026.1"/>
</dbReference>
<name>A0ABT7A1F8_9ACTN</name>
<feature type="compositionally biased region" description="Basic and acidic residues" evidence="1">
    <location>
        <begin position="118"/>
        <end position="135"/>
    </location>
</feature>
<sequence>MRAGGGARRSLGGPTCLVTGGAGGTGWAVSNALAHAGAEVHLADVAREKLHRVDKDGAATSITPYEVDVANRPARTQWVEQVGSASGRDIPARPPVMYRLYALAPGSLRRLTAATGSSRRDHAGPPHTSDPMDRA</sequence>
<accession>A0ABT7A1F8</accession>
<evidence type="ECO:0000313" key="3">
    <source>
        <dbReference type="Proteomes" id="UP001214441"/>
    </source>
</evidence>